<dbReference type="SUPFAM" id="SSF88946">
    <property type="entry name" value="Sigma2 domain of RNA polymerase sigma factors"/>
    <property type="match status" value="1"/>
</dbReference>
<dbReference type="Pfam" id="PF04542">
    <property type="entry name" value="Sigma70_r2"/>
    <property type="match status" value="1"/>
</dbReference>
<evidence type="ECO:0000256" key="1">
    <source>
        <dbReference type="ARBA" id="ARBA00010641"/>
    </source>
</evidence>
<dbReference type="InterPro" id="IPR013324">
    <property type="entry name" value="RNA_pol_sigma_r3/r4-like"/>
</dbReference>
<dbReference type="InterPro" id="IPR036388">
    <property type="entry name" value="WH-like_DNA-bd_sf"/>
</dbReference>
<evidence type="ECO:0000256" key="3">
    <source>
        <dbReference type="ARBA" id="ARBA00023082"/>
    </source>
</evidence>
<dbReference type="GO" id="GO:0016987">
    <property type="term" value="F:sigma factor activity"/>
    <property type="evidence" value="ECO:0007669"/>
    <property type="project" value="UniProtKB-KW"/>
</dbReference>
<feature type="domain" description="RNA polymerase sigma-70 region 2" evidence="6">
    <location>
        <begin position="24"/>
        <end position="90"/>
    </location>
</feature>
<feature type="region of interest" description="Disordered" evidence="5">
    <location>
        <begin position="185"/>
        <end position="206"/>
    </location>
</feature>
<dbReference type="EMBL" id="CADCWI010000025">
    <property type="protein sequence ID" value="CAA9544638.1"/>
    <property type="molecule type" value="Genomic_DNA"/>
</dbReference>
<dbReference type="InterPro" id="IPR013249">
    <property type="entry name" value="RNA_pol_sigma70_r4_t2"/>
</dbReference>
<dbReference type="SUPFAM" id="SSF88659">
    <property type="entry name" value="Sigma3 and sigma4 domains of RNA polymerase sigma factors"/>
    <property type="match status" value="1"/>
</dbReference>
<comment type="similarity">
    <text evidence="1">Belongs to the sigma-70 factor family. ECF subfamily.</text>
</comment>
<feature type="domain" description="RNA polymerase sigma factor 70 region 4 type 2" evidence="7">
    <location>
        <begin position="124"/>
        <end position="176"/>
    </location>
</feature>
<dbReference type="Gene3D" id="1.10.10.10">
    <property type="entry name" value="Winged helix-like DNA-binding domain superfamily/Winged helix DNA-binding domain"/>
    <property type="match status" value="1"/>
</dbReference>
<feature type="compositionally biased region" description="Basic and acidic residues" evidence="5">
    <location>
        <begin position="196"/>
        <end position="206"/>
    </location>
</feature>
<organism evidence="8">
    <name type="scientific">uncultured Thermomicrobiales bacterium</name>
    <dbReference type="NCBI Taxonomy" id="1645740"/>
    <lineage>
        <taxon>Bacteria</taxon>
        <taxon>Pseudomonadati</taxon>
        <taxon>Thermomicrobiota</taxon>
        <taxon>Thermomicrobia</taxon>
        <taxon>Thermomicrobiales</taxon>
        <taxon>environmental samples</taxon>
    </lineage>
</organism>
<dbReference type="NCBIfam" id="TIGR02937">
    <property type="entry name" value="sigma70-ECF"/>
    <property type="match status" value="1"/>
</dbReference>
<accession>A0A6J4UCI1</accession>
<dbReference type="Gene3D" id="1.10.1740.10">
    <property type="match status" value="1"/>
</dbReference>
<gene>
    <name evidence="8" type="ORF">AVDCRST_MAG43-467</name>
</gene>
<evidence type="ECO:0000259" key="7">
    <source>
        <dbReference type="Pfam" id="PF08281"/>
    </source>
</evidence>
<keyword evidence="3" id="KW-0731">Sigma factor</keyword>
<dbReference type="GO" id="GO:0006352">
    <property type="term" value="P:DNA-templated transcription initiation"/>
    <property type="evidence" value="ECO:0007669"/>
    <property type="project" value="InterPro"/>
</dbReference>
<keyword evidence="2" id="KW-0805">Transcription regulation</keyword>
<evidence type="ECO:0000256" key="5">
    <source>
        <dbReference type="SAM" id="MobiDB-lite"/>
    </source>
</evidence>
<reference evidence="8" key="1">
    <citation type="submission" date="2020-02" db="EMBL/GenBank/DDBJ databases">
        <authorList>
            <person name="Meier V. D."/>
        </authorList>
    </citation>
    <scope>NUCLEOTIDE SEQUENCE</scope>
    <source>
        <strain evidence="8">AVDCRST_MAG43</strain>
    </source>
</reference>
<evidence type="ECO:0000256" key="4">
    <source>
        <dbReference type="ARBA" id="ARBA00023163"/>
    </source>
</evidence>
<sequence>MTAREDGDLIQAIARRDSSALMLLYDRYGRLSFALAYRIVGDPSLAEEVVQDAFLQVWNRATTFDHARGGNVRGWLMTIVHHRSIDFRRRDLDRKPTNVPLEDVENVLSVPDVWGAVSASLTRESMRAAVDTLPQDQKRAIELAFFDGLTHNEIAEQENAPLGTIKGRLRLGMRKLRVILSEPNDPLGSLLSSPDDDARQAESLSR</sequence>
<evidence type="ECO:0000313" key="8">
    <source>
        <dbReference type="EMBL" id="CAA9544638.1"/>
    </source>
</evidence>
<proteinExistence type="inferred from homology"/>
<dbReference type="PANTHER" id="PTHR43133:SF62">
    <property type="entry name" value="RNA POLYMERASE SIGMA FACTOR SIGZ"/>
    <property type="match status" value="1"/>
</dbReference>
<dbReference type="InterPro" id="IPR014284">
    <property type="entry name" value="RNA_pol_sigma-70_dom"/>
</dbReference>
<name>A0A6J4UCI1_9BACT</name>
<dbReference type="InterPro" id="IPR013325">
    <property type="entry name" value="RNA_pol_sigma_r2"/>
</dbReference>
<dbReference type="PANTHER" id="PTHR43133">
    <property type="entry name" value="RNA POLYMERASE ECF-TYPE SIGMA FACTO"/>
    <property type="match status" value="1"/>
</dbReference>
<dbReference type="GO" id="GO:0003677">
    <property type="term" value="F:DNA binding"/>
    <property type="evidence" value="ECO:0007669"/>
    <property type="project" value="InterPro"/>
</dbReference>
<dbReference type="CDD" id="cd06171">
    <property type="entry name" value="Sigma70_r4"/>
    <property type="match status" value="1"/>
</dbReference>
<protein>
    <submittedName>
        <fullName evidence="8">RNA polymerase ECF-type sigma factor</fullName>
    </submittedName>
</protein>
<evidence type="ECO:0000259" key="6">
    <source>
        <dbReference type="Pfam" id="PF04542"/>
    </source>
</evidence>
<dbReference type="InterPro" id="IPR007627">
    <property type="entry name" value="RNA_pol_sigma70_r2"/>
</dbReference>
<dbReference type="AlphaFoldDB" id="A0A6J4UCI1"/>
<evidence type="ECO:0000256" key="2">
    <source>
        <dbReference type="ARBA" id="ARBA00023015"/>
    </source>
</evidence>
<dbReference type="Pfam" id="PF08281">
    <property type="entry name" value="Sigma70_r4_2"/>
    <property type="match status" value="1"/>
</dbReference>
<keyword evidence="4" id="KW-0804">Transcription</keyword>
<dbReference type="InterPro" id="IPR039425">
    <property type="entry name" value="RNA_pol_sigma-70-like"/>
</dbReference>